<dbReference type="Proteomes" id="UP001218218">
    <property type="component" value="Unassembled WGS sequence"/>
</dbReference>
<feature type="compositionally biased region" description="Basic and acidic residues" evidence="1">
    <location>
        <begin position="66"/>
        <end position="78"/>
    </location>
</feature>
<protein>
    <submittedName>
        <fullName evidence="2">Uncharacterized protein</fullName>
    </submittedName>
</protein>
<keyword evidence="3" id="KW-1185">Reference proteome</keyword>
<feature type="compositionally biased region" description="Basic and acidic residues" evidence="1">
    <location>
        <begin position="1"/>
        <end position="33"/>
    </location>
</feature>
<evidence type="ECO:0000256" key="1">
    <source>
        <dbReference type="SAM" id="MobiDB-lite"/>
    </source>
</evidence>
<comment type="caution">
    <text evidence="2">The sequence shown here is derived from an EMBL/GenBank/DDBJ whole genome shotgun (WGS) entry which is preliminary data.</text>
</comment>
<feature type="compositionally biased region" description="Basic and acidic residues" evidence="1">
    <location>
        <begin position="118"/>
        <end position="133"/>
    </location>
</feature>
<dbReference type="AlphaFoldDB" id="A0AAD7ADI2"/>
<organism evidence="2 3">
    <name type="scientific">Mycena albidolilacea</name>
    <dbReference type="NCBI Taxonomy" id="1033008"/>
    <lineage>
        <taxon>Eukaryota</taxon>
        <taxon>Fungi</taxon>
        <taxon>Dikarya</taxon>
        <taxon>Basidiomycota</taxon>
        <taxon>Agaricomycotina</taxon>
        <taxon>Agaricomycetes</taxon>
        <taxon>Agaricomycetidae</taxon>
        <taxon>Agaricales</taxon>
        <taxon>Marasmiineae</taxon>
        <taxon>Mycenaceae</taxon>
        <taxon>Mycena</taxon>
    </lineage>
</organism>
<evidence type="ECO:0000313" key="2">
    <source>
        <dbReference type="EMBL" id="KAJ7355718.1"/>
    </source>
</evidence>
<feature type="compositionally biased region" description="Basic and acidic residues" evidence="1">
    <location>
        <begin position="198"/>
        <end position="207"/>
    </location>
</feature>
<reference evidence="2" key="1">
    <citation type="submission" date="2023-03" db="EMBL/GenBank/DDBJ databases">
        <title>Massive genome expansion in bonnet fungi (Mycena s.s.) driven by repeated elements and novel gene families across ecological guilds.</title>
        <authorList>
            <consortium name="Lawrence Berkeley National Laboratory"/>
            <person name="Harder C.B."/>
            <person name="Miyauchi S."/>
            <person name="Viragh M."/>
            <person name="Kuo A."/>
            <person name="Thoen E."/>
            <person name="Andreopoulos B."/>
            <person name="Lu D."/>
            <person name="Skrede I."/>
            <person name="Drula E."/>
            <person name="Henrissat B."/>
            <person name="Morin E."/>
            <person name="Kohler A."/>
            <person name="Barry K."/>
            <person name="LaButti K."/>
            <person name="Morin E."/>
            <person name="Salamov A."/>
            <person name="Lipzen A."/>
            <person name="Mereny Z."/>
            <person name="Hegedus B."/>
            <person name="Baldrian P."/>
            <person name="Stursova M."/>
            <person name="Weitz H."/>
            <person name="Taylor A."/>
            <person name="Grigoriev I.V."/>
            <person name="Nagy L.G."/>
            <person name="Martin F."/>
            <person name="Kauserud H."/>
        </authorList>
    </citation>
    <scope>NUCLEOTIDE SEQUENCE</scope>
    <source>
        <strain evidence="2">CBHHK002</strain>
    </source>
</reference>
<feature type="compositionally biased region" description="Basic and acidic residues" evidence="1">
    <location>
        <begin position="349"/>
        <end position="360"/>
    </location>
</feature>
<feature type="region of interest" description="Disordered" evidence="1">
    <location>
        <begin position="347"/>
        <end position="391"/>
    </location>
</feature>
<feature type="region of interest" description="Disordered" evidence="1">
    <location>
        <begin position="1"/>
        <end position="222"/>
    </location>
</feature>
<sequence>MGAAGDRHRDLPSRAVGDAHAHNSEGAAGDHRHLPSRAGATGDSHHHHLPSRAVGDAHNSEGVAGDQDHVAGDQDRDTASTGCHGRLPPSPPSFASRRCGATTARVLQATRITTPAYHDTRGRGAAGDHHRDLPSQPEGAAGDQHYDTRLLSPPSLPSRRRGTTTARAPQATRITTPAQGAPQATKPGEAARTGATGDQHHNHDHAAGRPHATAGTCRSHSHFTSHRRATRCFDAALPDTGAAIPGHPHRRRSRAALSDDKILPDFLVKFYSCASPTQPAKNVFSRLARRTASRVGLARAPPRTLATAHGALVLTRTRSHSRPAHAPASLLMRGVLRYAHRIALASRDAAGDHHRREPRATRTHNSEGAAGDQHHDTASTGRHGRPPSRFSLSLTSICDDVSASTSSPAALSPHIRPATLNPRSLIERRTATRQNMSAFVYSDAAPSPPVYSPRSTPRTNHQPSLELGLSSCHVPPLSPGPYIDRMAQLVSARPTALSRVRLRSPPISFAALRSISTQNLDPNLKAAPLPPDPPSENAVGHCTLPAQIDRQPRSTSRRPQMTFLIASVCCSPS</sequence>
<name>A0AAD7ADI2_9AGAR</name>
<evidence type="ECO:0000313" key="3">
    <source>
        <dbReference type="Proteomes" id="UP001218218"/>
    </source>
</evidence>
<accession>A0AAD7ADI2</accession>
<gene>
    <name evidence="2" type="ORF">DFH08DRAFT_955177</name>
</gene>
<feature type="compositionally biased region" description="Polar residues" evidence="1">
    <location>
        <begin position="163"/>
        <end position="178"/>
    </location>
</feature>
<proteinExistence type="predicted"/>
<dbReference type="EMBL" id="JARIHO010000009">
    <property type="protein sequence ID" value="KAJ7355718.1"/>
    <property type="molecule type" value="Genomic_DNA"/>
</dbReference>